<feature type="domain" description="IclR-ED" evidence="5">
    <location>
        <begin position="70"/>
        <end position="253"/>
    </location>
</feature>
<dbReference type="SUPFAM" id="SSF46785">
    <property type="entry name" value="Winged helix' DNA-binding domain"/>
    <property type="match status" value="1"/>
</dbReference>
<keyword evidence="1" id="KW-0805">Transcription regulation</keyword>
<gene>
    <name evidence="6" type="ORF">G4Z16_22900</name>
</gene>
<dbReference type="PROSITE" id="PS51077">
    <property type="entry name" value="HTH_ICLR"/>
    <property type="match status" value="1"/>
</dbReference>
<evidence type="ECO:0000256" key="2">
    <source>
        <dbReference type="ARBA" id="ARBA00023125"/>
    </source>
</evidence>
<dbReference type="KEGG" id="sbat:G4Z16_22900"/>
<dbReference type="InterPro" id="IPR036390">
    <property type="entry name" value="WH_DNA-bd_sf"/>
</dbReference>
<dbReference type="SMART" id="SM00346">
    <property type="entry name" value="HTH_ICLR"/>
    <property type="match status" value="1"/>
</dbReference>
<dbReference type="InterPro" id="IPR036388">
    <property type="entry name" value="WH-like_DNA-bd_sf"/>
</dbReference>
<dbReference type="GO" id="GO:0003677">
    <property type="term" value="F:DNA binding"/>
    <property type="evidence" value="ECO:0007669"/>
    <property type="project" value="UniProtKB-KW"/>
</dbReference>
<organism evidence="6 7">
    <name type="scientific">Streptomyces bathyalis</name>
    <dbReference type="NCBI Taxonomy" id="2710756"/>
    <lineage>
        <taxon>Bacteria</taxon>
        <taxon>Bacillati</taxon>
        <taxon>Actinomycetota</taxon>
        <taxon>Actinomycetes</taxon>
        <taxon>Kitasatosporales</taxon>
        <taxon>Streptomycetaceae</taxon>
        <taxon>Streptomyces</taxon>
    </lineage>
</organism>
<protein>
    <submittedName>
        <fullName evidence="6">IclR family transcriptional regulator</fullName>
    </submittedName>
</protein>
<dbReference type="PANTHER" id="PTHR30136:SF24">
    <property type="entry name" value="HTH-TYPE TRANSCRIPTIONAL REPRESSOR ALLR"/>
    <property type="match status" value="1"/>
</dbReference>
<dbReference type="GO" id="GO:0045892">
    <property type="term" value="P:negative regulation of DNA-templated transcription"/>
    <property type="evidence" value="ECO:0007669"/>
    <property type="project" value="TreeGrafter"/>
</dbReference>
<dbReference type="Proteomes" id="UP000595046">
    <property type="component" value="Chromosome"/>
</dbReference>
<dbReference type="InterPro" id="IPR005471">
    <property type="entry name" value="Tscrpt_reg_IclR_N"/>
</dbReference>
<name>A0A7T1T9C4_9ACTN</name>
<accession>A0A7T1T9C4</accession>
<evidence type="ECO:0000259" key="5">
    <source>
        <dbReference type="PROSITE" id="PS51078"/>
    </source>
</evidence>
<keyword evidence="2" id="KW-0238">DNA-binding</keyword>
<proteinExistence type="predicted"/>
<reference evidence="7" key="1">
    <citation type="submission" date="2020-02" db="EMBL/GenBank/DDBJ databases">
        <title>Streptomyces sp. ASO4wet.</title>
        <authorList>
            <person name="Risdian C."/>
            <person name="Landwehr W."/>
            <person name="Schupp P."/>
            <person name="Wink J."/>
        </authorList>
    </citation>
    <scope>NUCLEOTIDE SEQUENCE [LARGE SCALE GENOMIC DNA]</scope>
    <source>
        <strain evidence="7">ASO4wet</strain>
    </source>
</reference>
<dbReference type="InterPro" id="IPR050707">
    <property type="entry name" value="HTH_MetabolicPath_Reg"/>
</dbReference>
<keyword evidence="7" id="KW-1185">Reference proteome</keyword>
<dbReference type="Pfam" id="PF01614">
    <property type="entry name" value="IclR_C"/>
    <property type="match status" value="1"/>
</dbReference>
<dbReference type="InterPro" id="IPR029016">
    <property type="entry name" value="GAF-like_dom_sf"/>
</dbReference>
<feature type="domain" description="HTH iclR-type" evidence="4">
    <location>
        <begin position="8"/>
        <end position="69"/>
    </location>
</feature>
<evidence type="ECO:0000259" key="4">
    <source>
        <dbReference type="PROSITE" id="PS51077"/>
    </source>
</evidence>
<evidence type="ECO:0000256" key="1">
    <source>
        <dbReference type="ARBA" id="ARBA00023015"/>
    </source>
</evidence>
<keyword evidence="3" id="KW-0804">Transcription</keyword>
<dbReference type="GO" id="GO:0003700">
    <property type="term" value="F:DNA-binding transcription factor activity"/>
    <property type="evidence" value="ECO:0007669"/>
    <property type="project" value="TreeGrafter"/>
</dbReference>
<dbReference type="AlphaFoldDB" id="A0A7T1T9C4"/>
<dbReference type="EMBL" id="CP048882">
    <property type="protein sequence ID" value="QPP08779.1"/>
    <property type="molecule type" value="Genomic_DNA"/>
</dbReference>
<dbReference type="InterPro" id="IPR014757">
    <property type="entry name" value="Tscrpt_reg_IclR_C"/>
</dbReference>
<dbReference type="SUPFAM" id="SSF55781">
    <property type="entry name" value="GAF domain-like"/>
    <property type="match status" value="1"/>
</dbReference>
<dbReference type="Pfam" id="PF09339">
    <property type="entry name" value="HTH_IclR"/>
    <property type="match status" value="1"/>
</dbReference>
<dbReference type="Gene3D" id="1.10.10.10">
    <property type="entry name" value="Winged helix-like DNA-binding domain superfamily/Winged helix DNA-binding domain"/>
    <property type="match status" value="1"/>
</dbReference>
<sequence>MADQTSGVKSADRVLAILDLVADRGPVRFTDVTSGLGLPRSSAHGLLATLAARNYLEFDEETRRYGLGLSAWRLSQAYSGHGDLERHARPLMEELATESGETVQLARLEGIHNVYIAIAHSPRPMKLVSHVGSRLHAHATGVGKMLLAGLSPEEARRRLTAAELPRLTDRTVTDVDELMDVLNSAREAGYAEDHEEYVEGCRCVAVPVLGPGGETVAAMSVSMPAFRCDDEQARAHLELLRATAVKLQRLTGG</sequence>
<dbReference type="RefSeq" id="WP_197352564.1">
    <property type="nucleotide sequence ID" value="NZ_CP048882.1"/>
</dbReference>
<evidence type="ECO:0000313" key="6">
    <source>
        <dbReference type="EMBL" id="QPP08779.1"/>
    </source>
</evidence>
<dbReference type="Gene3D" id="3.30.450.40">
    <property type="match status" value="1"/>
</dbReference>
<dbReference type="PANTHER" id="PTHR30136">
    <property type="entry name" value="HELIX-TURN-HELIX TRANSCRIPTIONAL REGULATOR, ICLR FAMILY"/>
    <property type="match status" value="1"/>
</dbReference>
<evidence type="ECO:0000256" key="3">
    <source>
        <dbReference type="ARBA" id="ARBA00023163"/>
    </source>
</evidence>
<dbReference type="PROSITE" id="PS51078">
    <property type="entry name" value="ICLR_ED"/>
    <property type="match status" value="1"/>
</dbReference>
<evidence type="ECO:0000313" key="7">
    <source>
        <dbReference type="Proteomes" id="UP000595046"/>
    </source>
</evidence>